<gene>
    <name evidence="1" type="ORF">M569_05551</name>
</gene>
<dbReference type="AlphaFoldDB" id="S8CR04"/>
<reference evidence="1 2" key="1">
    <citation type="journal article" date="2013" name="BMC Genomics">
        <title>The miniature genome of a carnivorous plant Genlisea aurea contains a low number of genes and short non-coding sequences.</title>
        <authorList>
            <person name="Leushkin E.V."/>
            <person name="Sutormin R.A."/>
            <person name="Nabieva E.R."/>
            <person name="Penin A.A."/>
            <person name="Kondrashov A.S."/>
            <person name="Logacheva M.D."/>
        </authorList>
    </citation>
    <scope>NUCLEOTIDE SEQUENCE [LARGE SCALE GENOMIC DNA]</scope>
</reference>
<protein>
    <submittedName>
        <fullName evidence="1">Uncharacterized protein</fullName>
    </submittedName>
</protein>
<dbReference type="PANTHER" id="PTHR33566">
    <property type="entry name" value="EN/SPM-LIKE TRANSPOSON-RELATED"/>
    <property type="match status" value="1"/>
</dbReference>
<organism evidence="1 2">
    <name type="scientific">Genlisea aurea</name>
    <dbReference type="NCBI Taxonomy" id="192259"/>
    <lineage>
        <taxon>Eukaryota</taxon>
        <taxon>Viridiplantae</taxon>
        <taxon>Streptophyta</taxon>
        <taxon>Embryophyta</taxon>
        <taxon>Tracheophyta</taxon>
        <taxon>Spermatophyta</taxon>
        <taxon>Magnoliopsida</taxon>
        <taxon>eudicotyledons</taxon>
        <taxon>Gunneridae</taxon>
        <taxon>Pentapetalae</taxon>
        <taxon>asterids</taxon>
        <taxon>lamiids</taxon>
        <taxon>Lamiales</taxon>
        <taxon>Lentibulariaceae</taxon>
        <taxon>Genlisea</taxon>
    </lineage>
</organism>
<keyword evidence="2" id="KW-1185">Reference proteome</keyword>
<comment type="caution">
    <text evidence="1">The sequence shown here is derived from an EMBL/GenBank/DDBJ whole genome shotgun (WGS) entry which is preliminary data.</text>
</comment>
<dbReference type="Proteomes" id="UP000015453">
    <property type="component" value="Unassembled WGS sequence"/>
</dbReference>
<dbReference type="OrthoDB" id="10036779at2759"/>
<accession>S8CR04</accession>
<dbReference type="PANTHER" id="PTHR33566:SF6">
    <property type="entry name" value="PROTEIN DEFECTIVE IN MERISTEM SILENCING 3"/>
    <property type="match status" value="1"/>
</dbReference>
<evidence type="ECO:0000313" key="1">
    <source>
        <dbReference type="EMBL" id="EPS69220.1"/>
    </source>
</evidence>
<sequence>SSMDGLKTGMHDEQFESIIAHSKKIQDDVQEQGESIKHHEENIKYLKSLEKKLESSLSDIQVRIGRYPRTEFLKGKSVDPEKKGFSKEDIVQRVTNYKNSAASLLCRIKATPGSKSSEHSSVKDVLGVVATLGKVNDANISRILAEYLGQETMLAVVCKTEKGVKAMEAYNSHGLIDKGFGIHSLAASMGKSVDERFLVICLEDLRPYSGGLICDDPLRRLDLMAPRLANGENPPGFLGFAVNMIAIESTELYTIVGTGYSLRETLFYNLFSDLQVYKSREDMLKARPCITHSAVSLDGGMIRNLGISAFGPRREGMDIITFPCDPPGVLHPAEYLELQKESKETEWKKNRTLEDLKKEEELLNLASYKYEEKKREFVEFLATSSSYAAAQLQMQHGSAT</sequence>
<name>S8CR04_9LAMI</name>
<evidence type="ECO:0000313" key="2">
    <source>
        <dbReference type="Proteomes" id="UP000015453"/>
    </source>
</evidence>
<feature type="non-terminal residue" evidence="1">
    <location>
        <position position="1"/>
    </location>
</feature>
<feature type="non-terminal residue" evidence="1">
    <location>
        <position position="400"/>
    </location>
</feature>
<proteinExistence type="predicted"/>
<dbReference type="EMBL" id="AUSU01002224">
    <property type="protein sequence ID" value="EPS69220.1"/>
    <property type="molecule type" value="Genomic_DNA"/>
</dbReference>